<dbReference type="Gene3D" id="3.50.50.60">
    <property type="entry name" value="FAD/NAD(P)-binding domain"/>
    <property type="match status" value="1"/>
</dbReference>
<dbReference type="InterPro" id="IPR000960">
    <property type="entry name" value="Flavin_mOase"/>
</dbReference>
<evidence type="ECO:0000256" key="3">
    <source>
        <dbReference type="ARBA" id="ARBA00022827"/>
    </source>
</evidence>
<reference evidence="6 7" key="1">
    <citation type="journal article" date="2018" name="Mol. Ecol.">
        <title>The obligate alkalophilic soda-lake fungus Sodiomyces alkalinus has shifted to a protein diet.</title>
        <authorList>
            <person name="Grum-Grzhimaylo A.A."/>
            <person name="Falkoski D.L."/>
            <person name="van den Heuvel J."/>
            <person name="Valero-Jimenez C.A."/>
            <person name="Min B."/>
            <person name="Choi I.G."/>
            <person name="Lipzen A."/>
            <person name="Daum C.G."/>
            <person name="Aanen D.K."/>
            <person name="Tsang A."/>
            <person name="Henrissat B."/>
            <person name="Bilanenko E.N."/>
            <person name="de Vries R.P."/>
            <person name="van Kan J.A.L."/>
            <person name="Grigoriev I.V."/>
            <person name="Debets A.J.M."/>
        </authorList>
    </citation>
    <scope>NUCLEOTIDE SEQUENCE [LARGE SCALE GENOMIC DNA]</scope>
    <source>
        <strain evidence="6 7">F11</strain>
    </source>
</reference>
<sequence length="569" mass="64883">MNQREMFWRSSRSASWVPISFNPRAFDWQASEMGRPLLPQGVQPATVKVAVIGAAGPAGLSSLKELREVGFDVTVYERRSDVGGIFTVSGDPTVTSATDWTRSQLSKYISPMSDFPFPDETSLYVSSREWSEYYRQYARHFKLYVHIRFDMVVKVITRDHDNAKWLVYLEGQTDPEPFDKVVFASGSEAKAIRPVIEGLDVFEGQFLHGQAYKSPVDFKDENVVVLGMGNSAADTASELTGHASNVYLSHRRGARIVPRSNEDGPMDTFFSWKKLRLGFWAEHYVPGLFQLIVDGLIQRRAIQSRDAEISDRSIEGDGGHLICSDHLVPLVQQGKIQSVRGIRRFTGPRSLELDDGSVLEEIDAVIACTGYRPDFSLLPDLTFTQLGDDLPPFPDLFQNIFPPAYGDSLACLNYGIVTESAAPFRELQAMAVAQVWAGRSPLPPREAMERQVDDYQQWLGWRMRVLTGTYFGKGRMYPWMKFLHRTAGTGMYEHMSWGWRGWWFWLRERRVCGMMGWGVYSPHMYRLFETGKRSAWPGARDAIIRVNEERERAFPRNKKHDKKQAKNKV</sequence>
<dbReference type="PANTHER" id="PTHR23023">
    <property type="entry name" value="DIMETHYLANILINE MONOOXYGENASE"/>
    <property type="match status" value="1"/>
</dbReference>
<dbReference type="GO" id="GO:0050660">
    <property type="term" value="F:flavin adenine dinucleotide binding"/>
    <property type="evidence" value="ECO:0007669"/>
    <property type="project" value="InterPro"/>
</dbReference>
<organism evidence="6 7">
    <name type="scientific">Sodiomyces alkalinus (strain CBS 110278 / VKM F-3762 / F11)</name>
    <name type="common">Alkaliphilic filamentous fungus</name>
    <dbReference type="NCBI Taxonomy" id="1314773"/>
    <lineage>
        <taxon>Eukaryota</taxon>
        <taxon>Fungi</taxon>
        <taxon>Dikarya</taxon>
        <taxon>Ascomycota</taxon>
        <taxon>Pezizomycotina</taxon>
        <taxon>Sordariomycetes</taxon>
        <taxon>Hypocreomycetidae</taxon>
        <taxon>Glomerellales</taxon>
        <taxon>Plectosphaerellaceae</taxon>
        <taxon>Sodiomyces</taxon>
    </lineage>
</organism>
<dbReference type="EMBL" id="ML119051">
    <property type="protein sequence ID" value="ROT43043.1"/>
    <property type="molecule type" value="Genomic_DNA"/>
</dbReference>
<evidence type="ECO:0000256" key="2">
    <source>
        <dbReference type="ARBA" id="ARBA00022630"/>
    </source>
</evidence>
<dbReference type="AlphaFoldDB" id="A0A3N2Q8E3"/>
<keyword evidence="7" id="KW-1185">Reference proteome</keyword>
<keyword evidence="4" id="KW-0521">NADP</keyword>
<gene>
    <name evidence="6" type="ORF">SODALDRAFT_304833</name>
</gene>
<evidence type="ECO:0000313" key="6">
    <source>
        <dbReference type="EMBL" id="ROT43043.1"/>
    </source>
</evidence>
<name>A0A3N2Q8E3_SODAK</name>
<evidence type="ECO:0000256" key="4">
    <source>
        <dbReference type="ARBA" id="ARBA00022857"/>
    </source>
</evidence>
<dbReference type="InterPro" id="IPR036188">
    <property type="entry name" value="FAD/NAD-bd_sf"/>
</dbReference>
<proteinExistence type="inferred from homology"/>
<evidence type="ECO:0000256" key="1">
    <source>
        <dbReference type="ARBA" id="ARBA00009183"/>
    </source>
</evidence>
<dbReference type="InterPro" id="IPR050346">
    <property type="entry name" value="FMO-like"/>
</dbReference>
<dbReference type="PRINTS" id="PR00370">
    <property type="entry name" value="FMOXYGENASE"/>
</dbReference>
<dbReference type="OrthoDB" id="66881at2759"/>
<keyword evidence="3" id="KW-0274">FAD</keyword>
<dbReference type="GO" id="GO:0004499">
    <property type="term" value="F:N,N-dimethylaniline monooxygenase activity"/>
    <property type="evidence" value="ECO:0007669"/>
    <property type="project" value="InterPro"/>
</dbReference>
<evidence type="ECO:0000256" key="5">
    <source>
        <dbReference type="ARBA" id="ARBA00023002"/>
    </source>
</evidence>
<dbReference type="GO" id="GO:0050661">
    <property type="term" value="F:NADP binding"/>
    <property type="evidence" value="ECO:0007669"/>
    <property type="project" value="InterPro"/>
</dbReference>
<dbReference type="InterPro" id="IPR020946">
    <property type="entry name" value="Flavin_mOase-like"/>
</dbReference>
<dbReference type="Proteomes" id="UP000272025">
    <property type="component" value="Unassembled WGS sequence"/>
</dbReference>
<protein>
    <submittedName>
        <fullName evidence="6">Dimethylaniline monooxygenase</fullName>
    </submittedName>
</protein>
<keyword evidence="2" id="KW-0285">Flavoprotein</keyword>
<evidence type="ECO:0000313" key="7">
    <source>
        <dbReference type="Proteomes" id="UP000272025"/>
    </source>
</evidence>
<accession>A0A3N2Q8E3</accession>
<dbReference type="RefSeq" id="XP_028470849.1">
    <property type="nucleotide sequence ID" value="XM_028608989.1"/>
</dbReference>
<dbReference type="SUPFAM" id="SSF51905">
    <property type="entry name" value="FAD/NAD(P)-binding domain"/>
    <property type="match status" value="2"/>
</dbReference>
<keyword evidence="5" id="KW-0560">Oxidoreductase</keyword>
<dbReference type="GeneID" id="39577467"/>
<dbReference type="PIRSF" id="PIRSF000332">
    <property type="entry name" value="FMO"/>
    <property type="match status" value="1"/>
</dbReference>
<keyword evidence="6" id="KW-0503">Monooxygenase</keyword>
<dbReference type="STRING" id="1314773.A0A3N2Q8E3"/>
<dbReference type="Pfam" id="PF00743">
    <property type="entry name" value="FMO-like"/>
    <property type="match status" value="1"/>
</dbReference>
<comment type="similarity">
    <text evidence="1">Belongs to the FMO family.</text>
</comment>